<keyword evidence="4" id="KW-1185">Reference proteome</keyword>
<accession>A0A830EHI1</accession>
<reference evidence="2" key="1">
    <citation type="journal article" date="2014" name="Int. J. Syst. Evol. Microbiol.">
        <title>Complete genome sequence of Corynebacterium casei LMG S-19264T (=DSM 44701T), isolated from a smear-ripened cheese.</title>
        <authorList>
            <consortium name="US DOE Joint Genome Institute (JGI-PGF)"/>
            <person name="Walter F."/>
            <person name="Albersmeier A."/>
            <person name="Kalinowski J."/>
            <person name="Ruckert C."/>
        </authorList>
    </citation>
    <scope>NUCLEOTIDE SEQUENCE</scope>
    <source>
        <strain evidence="2">JCM 11219</strain>
    </source>
</reference>
<organism evidence="2 3">
    <name type="scientific">Vulcanisaeta souniana JCM 11219</name>
    <dbReference type="NCBI Taxonomy" id="1293586"/>
    <lineage>
        <taxon>Archaea</taxon>
        <taxon>Thermoproteota</taxon>
        <taxon>Thermoprotei</taxon>
        <taxon>Thermoproteales</taxon>
        <taxon>Thermoproteaceae</taxon>
        <taxon>Vulcanisaeta</taxon>
    </lineage>
</organism>
<dbReference type="Gene3D" id="3.40.50.1010">
    <property type="entry name" value="5'-nuclease"/>
    <property type="match status" value="1"/>
</dbReference>
<dbReference type="EMBL" id="AP026830">
    <property type="protein sequence ID" value="BDR91303.1"/>
    <property type="molecule type" value="Genomic_DNA"/>
</dbReference>
<dbReference type="EMBL" id="BMNM01000002">
    <property type="protein sequence ID" value="GGI72179.1"/>
    <property type="molecule type" value="Genomic_DNA"/>
</dbReference>
<evidence type="ECO:0000313" key="3">
    <source>
        <dbReference type="Proteomes" id="UP000657075"/>
    </source>
</evidence>
<reference evidence="4" key="3">
    <citation type="submission" date="2022-09" db="EMBL/GenBank/DDBJ databases">
        <title>Complete genome sequence of Vulcanisaeta souniana.</title>
        <authorList>
            <person name="Kato S."/>
            <person name="Itoh T."/>
            <person name="Ohkuma M."/>
        </authorList>
    </citation>
    <scope>NUCLEOTIDE SEQUENCE [LARGE SCALE GENOMIC DNA]</scope>
    <source>
        <strain evidence="4">JCM 11219</strain>
    </source>
</reference>
<dbReference type="AlphaFoldDB" id="A0A830EHI1"/>
<evidence type="ECO:0000313" key="2">
    <source>
        <dbReference type="EMBL" id="GGI72179.1"/>
    </source>
</evidence>
<name>A0A830EHI1_9CREN</name>
<dbReference type="Proteomes" id="UP001060771">
    <property type="component" value="Chromosome"/>
</dbReference>
<evidence type="ECO:0000313" key="1">
    <source>
        <dbReference type="EMBL" id="BDR91303.1"/>
    </source>
</evidence>
<gene>
    <name evidence="2" type="ORF">GCM10007112_06170</name>
    <name evidence="1" type="ORF">Vsou_03960</name>
</gene>
<proteinExistence type="predicted"/>
<sequence>MVEDAGHNLMNVRSVGLSNDVIDLAREMNITYYDATYVYLTMRLNAKLVV</sequence>
<protein>
    <submittedName>
        <fullName evidence="2">Uncharacterized protein</fullName>
    </submittedName>
</protein>
<dbReference type="Proteomes" id="UP000657075">
    <property type="component" value="Unassembled WGS sequence"/>
</dbReference>
<evidence type="ECO:0000313" key="4">
    <source>
        <dbReference type="Proteomes" id="UP001060771"/>
    </source>
</evidence>
<reference evidence="2" key="2">
    <citation type="submission" date="2020-09" db="EMBL/GenBank/DDBJ databases">
        <authorList>
            <person name="Sun Q."/>
            <person name="Ohkuma M."/>
        </authorList>
    </citation>
    <scope>NUCLEOTIDE SEQUENCE</scope>
    <source>
        <strain evidence="2">JCM 11219</strain>
    </source>
</reference>
<reference evidence="1" key="4">
    <citation type="journal article" date="2023" name="Microbiol. Resour. Announc.">
        <title>Complete Genome Sequence of Vulcanisaeta souniana Strain IC-059, a Hyperthermophilic Archaeon Isolated from Hot Spring Water in Japan.</title>
        <authorList>
            <person name="Kato S."/>
            <person name="Itoh T."/>
            <person name="Wu L."/>
            <person name="Ma J."/>
            <person name="Ohkuma M."/>
        </authorList>
    </citation>
    <scope>NUCLEOTIDE SEQUENCE</scope>
    <source>
        <strain evidence="1">JCM 11219</strain>
    </source>
</reference>